<dbReference type="RefSeq" id="WP_339754419.1">
    <property type="nucleotide sequence ID" value="NZ_CP101118.1"/>
</dbReference>
<keyword evidence="4" id="KW-1185">Reference proteome</keyword>
<evidence type="ECO:0000259" key="2">
    <source>
        <dbReference type="Pfam" id="PF11795"/>
    </source>
</evidence>
<dbReference type="EMBL" id="CP101118">
    <property type="protein sequence ID" value="WZF89738.1"/>
    <property type="molecule type" value="Genomic_DNA"/>
</dbReference>
<dbReference type="Pfam" id="PF11795">
    <property type="entry name" value="DUF3322"/>
    <property type="match status" value="1"/>
</dbReference>
<dbReference type="InterPro" id="IPR014544">
    <property type="entry name" value="UCP028408"/>
</dbReference>
<evidence type="ECO:0000313" key="3">
    <source>
        <dbReference type="EMBL" id="WZF89738.1"/>
    </source>
</evidence>
<sequence length="381" mass="42870">MKSPAELASRLARQWQNADLREQRLLNADTWPLRIPISKPTGGTVRDNPGSVRQHLQRWREITVGKTQWQQVRFRSANDNVEIPVAWVLASPSEWIQATGNSEVRREYQRLSRLAAALDERFHSLIIRRRSLVLDKPETDVIRCGKLARQLSPGCAAGKPLRALPLAGIDSKFFERNRQLVVRMLDILFDGQVSETGLEAFLGAEDEGHHWLLVADLEGGLTPFSQFRVRASELQKTPLPGQHLLLVENERCLHQLPHTPGTIAVLGSGLNLSWLKASWLAEKNLAYWGDLDTWGLTMLARARNHQPHLTPLLMNQAVFEQFAKENAVEEPQPAESVAPTGLTTGEAELYNALLEAERGRLEQEFLPEALVQRAIGEWVGK</sequence>
<gene>
    <name evidence="3" type="ORF">NLK58_05940</name>
</gene>
<evidence type="ECO:0000313" key="4">
    <source>
        <dbReference type="Proteomes" id="UP001475781"/>
    </source>
</evidence>
<protein>
    <submittedName>
        <fullName evidence="3">DUF2220 family protein</fullName>
    </submittedName>
</protein>
<dbReference type="InterPro" id="IPR024537">
    <property type="entry name" value="DUF3322"/>
</dbReference>
<dbReference type="PIRSF" id="PIRSF028408">
    <property type="entry name" value="UCP028408"/>
    <property type="match status" value="1"/>
</dbReference>
<feature type="domain" description="DUF3322" evidence="2">
    <location>
        <begin position="4"/>
        <end position="186"/>
    </location>
</feature>
<dbReference type="Pfam" id="PF09983">
    <property type="entry name" value="JetD_C"/>
    <property type="match status" value="1"/>
</dbReference>
<accession>A0ABZ2W4Q4</accession>
<reference evidence="3 4" key="1">
    <citation type="submission" date="2022-07" db="EMBL/GenBank/DDBJ databases">
        <title>A copper resistant bacterium isolated from sediment samples of deep sea hydrothermal areas.</title>
        <authorList>
            <person name="Zeng X."/>
        </authorList>
    </citation>
    <scope>NUCLEOTIDE SEQUENCE [LARGE SCALE GENOMIC DNA]</scope>
    <source>
        <strain evidence="4">CuT 6</strain>
    </source>
</reference>
<proteinExistence type="predicted"/>
<organism evidence="3 4">
    <name type="scientific">Marinobacter metalliresistant</name>
    <dbReference type="NCBI Taxonomy" id="2961995"/>
    <lineage>
        <taxon>Bacteria</taxon>
        <taxon>Pseudomonadati</taxon>
        <taxon>Pseudomonadota</taxon>
        <taxon>Gammaproteobacteria</taxon>
        <taxon>Pseudomonadales</taxon>
        <taxon>Marinobacteraceae</taxon>
        <taxon>Marinobacter</taxon>
    </lineage>
</organism>
<name>A0ABZ2W4Q4_9GAMM</name>
<evidence type="ECO:0000259" key="1">
    <source>
        <dbReference type="Pfam" id="PF09983"/>
    </source>
</evidence>
<dbReference type="Proteomes" id="UP001475781">
    <property type="component" value="Chromosome"/>
</dbReference>
<dbReference type="InterPro" id="IPR024534">
    <property type="entry name" value="JetD_C"/>
</dbReference>
<feature type="domain" description="Wadjet protein JetD C-terminal" evidence="1">
    <location>
        <begin position="208"/>
        <end position="373"/>
    </location>
</feature>